<feature type="domain" description="GFO/IDH/MocA-like oxidoreductase" evidence="5">
    <location>
        <begin position="130"/>
        <end position="245"/>
    </location>
</feature>
<dbReference type="KEGG" id="same:SAMCFNEI73_pC1967"/>
<dbReference type="InterPro" id="IPR023794">
    <property type="entry name" value="MI/DCI_dehydrogenase"/>
</dbReference>
<dbReference type="Gene3D" id="3.30.360.10">
    <property type="entry name" value="Dihydrodipicolinate Reductase, domain 2"/>
    <property type="match status" value="1"/>
</dbReference>
<keyword evidence="7" id="KW-1185">Reference proteome</keyword>
<geneLocation type="plasmid" evidence="6 7">
    <name>C</name>
</geneLocation>
<comment type="subunit">
    <text evidence="3">Homotetramer.</text>
</comment>
<dbReference type="InterPro" id="IPR036291">
    <property type="entry name" value="NAD(P)-bd_dom_sf"/>
</dbReference>
<comment type="catalytic activity">
    <reaction evidence="3">
        <text>myo-inositol + NAD(+) = scyllo-inosose + NADH + H(+)</text>
        <dbReference type="Rhea" id="RHEA:16949"/>
        <dbReference type="ChEBI" id="CHEBI:15378"/>
        <dbReference type="ChEBI" id="CHEBI:17268"/>
        <dbReference type="ChEBI" id="CHEBI:17811"/>
        <dbReference type="ChEBI" id="CHEBI:57540"/>
        <dbReference type="ChEBI" id="CHEBI:57945"/>
        <dbReference type="EC" id="1.1.1.18"/>
    </reaction>
</comment>
<gene>
    <name evidence="3 6" type="primary">iolG</name>
    <name evidence="6" type="ORF">SAMCFNEI73_pC1967</name>
</gene>
<comment type="similarity">
    <text evidence="3">Belongs to the Gfo/Idh/MocA family.</text>
</comment>
<dbReference type="Pfam" id="PF22725">
    <property type="entry name" value="GFO_IDH_MocA_C3"/>
    <property type="match status" value="1"/>
</dbReference>
<dbReference type="EC" id="1.1.1.18" evidence="3"/>
<protein>
    <recommendedName>
        <fullName evidence="3">Inositol 2-dehydrogenase</fullName>
        <ecNumber evidence="3">1.1.1.18</ecNumber>
    </recommendedName>
    <alternativeName>
        <fullName evidence="3">Myo-inositol 2-dehydrogenase</fullName>
        <shortName evidence="3">MI 2-dehydrogenase</shortName>
    </alternativeName>
</protein>
<keyword evidence="6" id="KW-0614">Plasmid</keyword>
<dbReference type="InterPro" id="IPR000683">
    <property type="entry name" value="Gfo/Idh/MocA-like_OxRdtase_N"/>
</dbReference>
<evidence type="ECO:0000259" key="4">
    <source>
        <dbReference type="Pfam" id="PF01408"/>
    </source>
</evidence>
<feature type="domain" description="Gfo/Idh/MocA-like oxidoreductase N-terminal" evidence="4">
    <location>
        <begin position="3"/>
        <end position="122"/>
    </location>
</feature>
<organism evidence="6 7">
    <name type="scientific">Sinorhizobium americanum</name>
    <dbReference type="NCBI Taxonomy" id="194963"/>
    <lineage>
        <taxon>Bacteria</taxon>
        <taxon>Pseudomonadati</taxon>
        <taxon>Pseudomonadota</taxon>
        <taxon>Alphaproteobacteria</taxon>
        <taxon>Hyphomicrobiales</taxon>
        <taxon>Rhizobiaceae</taxon>
        <taxon>Sinorhizobium/Ensifer group</taxon>
        <taxon>Sinorhizobium</taxon>
    </lineage>
</organism>
<dbReference type="Gene3D" id="3.40.50.720">
    <property type="entry name" value="NAD(P)-binding Rossmann-like Domain"/>
    <property type="match status" value="1"/>
</dbReference>
<evidence type="ECO:0000313" key="6">
    <source>
        <dbReference type="EMBL" id="APG95666.1"/>
    </source>
</evidence>
<dbReference type="AlphaFoldDB" id="A0A1L3M039"/>
<dbReference type="SUPFAM" id="SSF51735">
    <property type="entry name" value="NAD(P)-binding Rossmann-fold domains"/>
    <property type="match status" value="1"/>
</dbReference>
<dbReference type="InterPro" id="IPR050424">
    <property type="entry name" value="Gfo-Idh-MocA_inositol_DH"/>
</dbReference>
<dbReference type="InterPro" id="IPR055170">
    <property type="entry name" value="GFO_IDH_MocA-like_dom"/>
</dbReference>
<evidence type="ECO:0000256" key="2">
    <source>
        <dbReference type="ARBA" id="ARBA00023027"/>
    </source>
</evidence>
<name>A0A1L3M039_9HYPH</name>
<dbReference type="SUPFAM" id="SSF55347">
    <property type="entry name" value="Glyceraldehyde-3-phosphate dehydrogenase-like, C-terminal domain"/>
    <property type="match status" value="1"/>
</dbReference>
<dbReference type="Pfam" id="PF01408">
    <property type="entry name" value="GFO_IDH_MocA"/>
    <property type="match status" value="1"/>
</dbReference>
<dbReference type="GO" id="GO:0000166">
    <property type="term" value="F:nucleotide binding"/>
    <property type="evidence" value="ECO:0007669"/>
    <property type="project" value="InterPro"/>
</dbReference>
<dbReference type="Proteomes" id="UP000182306">
    <property type="component" value="Plasmid C"/>
</dbReference>
<evidence type="ECO:0000313" key="7">
    <source>
        <dbReference type="Proteomes" id="UP000182306"/>
    </source>
</evidence>
<dbReference type="PANTHER" id="PTHR43593">
    <property type="match status" value="1"/>
</dbReference>
<dbReference type="RefSeq" id="WP_064252908.1">
    <property type="nucleotide sequence ID" value="NZ_CP013110.1"/>
</dbReference>
<sequence>MTLKVGVIGTGMIGQDHIRRLTQVLSGAEVIAVSDIDGARAAAVAPEGAAVFATAGDLIRSETVEAVVICSWGPAHEEQLLDCIAAGKPVFCEKPLVTTAAAALRVMEAEVAFGRRLVQVGFMRRFDADYRRLKATLDSGTLGAPLMFHSTHRNAAVPEGLYTSDMPLNDTLVHDADISRWLLNDEVRGVEVRVPRRSRRGTELRDPVVVLLHMGSGVLVDVEISVNIAYGYDIRGEVSCEEGTASLPLRPATVIRDIHGVRQLVPADWRGRFIEAYDQEFREWIGAAARGTATGPSTWDGYAATLVADAALKAVESGELQPVRMRDRPSLYSTTLEAPPVTDVSGHALRSRRQQS</sequence>
<accession>A0A1L3M039</accession>
<evidence type="ECO:0000259" key="5">
    <source>
        <dbReference type="Pfam" id="PF22725"/>
    </source>
</evidence>
<keyword evidence="2 3" id="KW-0520">NAD</keyword>
<dbReference type="GO" id="GO:0050112">
    <property type="term" value="F:inositol 2-dehydrogenase (NAD+) activity"/>
    <property type="evidence" value="ECO:0007669"/>
    <property type="project" value="UniProtKB-UniRule"/>
</dbReference>
<evidence type="ECO:0000256" key="3">
    <source>
        <dbReference type="HAMAP-Rule" id="MF_01671"/>
    </source>
</evidence>
<dbReference type="PANTHER" id="PTHR43593:SF1">
    <property type="entry name" value="INOSITOL 2-DEHYDROGENASE"/>
    <property type="match status" value="1"/>
</dbReference>
<comment type="function">
    <text evidence="3">Involved in the oxidation of myo-inositol (MI) to 2-keto-myo-inositol (2KMI or 2-inosose).</text>
</comment>
<proteinExistence type="inferred from homology"/>
<dbReference type="EMBL" id="CP013110">
    <property type="protein sequence ID" value="APG95666.1"/>
    <property type="molecule type" value="Genomic_DNA"/>
</dbReference>
<evidence type="ECO:0000256" key="1">
    <source>
        <dbReference type="ARBA" id="ARBA00023002"/>
    </source>
</evidence>
<dbReference type="HAMAP" id="MF_01671">
    <property type="entry name" value="IolG"/>
    <property type="match status" value="1"/>
</dbReference>
<dbReference type="GO" id="GO:0019310">
    <property type="term" value="P:inositol catabolic process"/>
    <property type="evidence" value="ECO:0007669"/>
    <property type="project" value="UniProtKB-UniRule"/>
</dbReference>
<dbReference type="OrthoDB" id="9815825at2"/>
<reference evidence="6 7" key="1">
    <citation type="submission" date="2015-10" db="EMBL/GenBank/DDBJ databases">
        <title>Genomic differences between typical nodule nitrogen-fixing rhizobial strains and those coming from bean seeds.</title>
        <authorList>
            <person name="Peralta H."/>
            <person name="Aguilar-Vera A."/>
            <person name="Diaz R."/>
            <person name="Mora Y."/>
            <person name="Martinez-Batallar G."/>
            <person name="Salazar E."/>
            <person name="Vargas-Lagunas C."/>
            <person name="Encarnacion S."/>
            <person name="Girard L."/>
            <person name="Mora J."/>
        </authorList>
    </citation>
    <scope>NUCLEOTIDE SEQUENCE [LARGE SCALE GENOMIC DNA]</scope>
    <source>
        <strain evidence="6 7">CFNEI 73</strain>
        <plasmid evidence="6 7">C</plasmid>
    </source>
</reference>
<keyword evidence="1 3" id="KW-0560">Oxidoreductase</keyword>